<dbReference type="InterPro" id="IPR049150">
    <property type="entry name" value="EFR3_HEAT-like_rpt"/>
</dbReference>
<feature type="compositionally biased region" description="Basic and acidic residues" evidence="3">
    <location>
        <begin position="738"/>
        <end position="748"/>
    </location>
</feature>
<proteinExistence type="inferred from homology"/>
<dbReference type="Proteomes" id="UP001623330">
    <property type="component" value="Unassembled WGS sequence"/>
</dbReference>
<name>A0ABR4NZF3_9SACH</name>
<evidence type="ECO:0000313" key="4">
    <source>
        <dbReference type="EMBL" id="KAL3234552.1"/>
    </source>
</evidence>
<dbReference type="Pfam" id="PF21072">
    <property type="entry name" value="EFR3"/>
    <property type="match status" value="1"/>
</dbReference>
<dbReference type="PANTHER" id="PTHR47766:SF1">
    <property type="entry name" value="PROTEIN EFR3"/>
    <property type="match status" value="1"/>
</dbReference>
<comment type="caution">
    <text evidence="4">The sequence shown here is derived from an EMBL/GenBank/DDBJ whole genome shotgun (WGS) entry which is preliminary data.</text>
</comment>
<organism evidence="4 5">
    <name type="scientific">Nakaseomyces bracarensis</name>
    <dbReference type="NCBI Taxonomy" id="273131"/>
    <lineage>
        <taxon>Eukaryota</taxon>
        <taxon>Fungi</taxon>
        <taxon>Dikarya</taxon>
        <taxon>Ascomycota</taxon>
        <taxon>Saccharomycotina</taxon>
        <taxon>Saccharomycetes</taxon>
        <taxon>Saccharomycetales</taxon>
        <taxon>Saccharomycetaceae</taxon>
        <taxon>Nakaseomyces</taxon>
    </lineage>
</organism>
<evidence type="ECO:0000256" key="3">
    <source>
        <dbReference type="SAM" id="MobiDB-lite"/>
    </source>
</evidence>
<evidence type="ECO:0000313" key="5">
    <source>
        <dbReference type="Proteomes" id="UP001623330"/>
    </source>
</evidence>
<dbReference type="EMBL" id="JBEVYD010000003">
    <property type="protein sequence ID" value="KAL3234552.1"/>
    <property type="molecule type" value="Genomic_DNA"/>
</dbReference>
<feature type="region of interest" description="Disordered" evidence="3">
    <location>
        <begin position="705"/>
        <end position="757"/>
    </location>
</feature>
<evidence type="ECO:0000256" key="1">
    <source>
        <dbReference type="ARBA" id="ARBA00010216"/>
    </source>
</evidence>
<reference evidence="4 5" key="1">
    <citation type="submission" date="2024-05" db="EMBL/GenBank/DDBJ databases">
        <title>Long read based assembly of the Candida bracarensis genome reveals expanded adhesin content.</title>
        <authorList>
            <person name="Marcet-Houben M."/>
            <person name="Ksiezopolska E."/>
            <person name="Gabaldon T."/>
        </authorList>
    </citation>
    <scope>NUCLEOTIDE SEQUENCE [LARGE SCALE GENOMIC DNA]</scope>
    <source>
        <strain evidence="4 5">CBM6</strain>
    </source>
</reference>
<gene>
    <name evidence="4" type="ORF">RNJ44_03314</name>
</gene>
<evidence type="ECO:0000256" key="2">
    <source>
        <dbReference type="ARBA" id="ARBA00017967"/>
    </source>
</evidence>
<dbReference type="PANTHER" id="PTHR47766">
    <property type="entry name" value="PROTEIN EFR3"/>
    <property type="match status" value="1"/>
</dbReference>
<accession>A0ABR4NZF3</accession>
<protein>
    <recommendedName>
        <fullName evidence="2">Protein EFR3</fullName>
    </recommendedName>
</protein>
<comment type="similarity">
    <text evidence="1">Belongs to the EFR3 family.</text>
</comment>
<keyword evidence="5" id="KW-1185">Reference proteome</keyword>
<dbReference type="InterPro" id="IPR039786">
    <property type="entry name" value="EFR3"/>
</dbReference>
<sequence>MQLVRIFTPKHQKLVNQCYPSGRAPDKKPKSSETSYLLYYVGSRSSKLEKVSNYLIKRTNADLNRRRVGNVCVTLELMAQIIEHCKENLNVFVKEFMTILQMVLSNNNVNNDVSVIEILEGTFHAICVNMDSAYYSGDPEFIKMYKSFVDLFFDVIAKRLNNDDLHLKLCGDISETMGLASDPQLNYLVLRCVGFALDQCRLRNPRFNVNSLDQADDMNLSKRLSRTQTRADENADLPTAENDLSVAILHKYFNTTETDKLNLAIRVLIKKLQEIPNKELLEFICNDVPVQLRYIVILLLTRQVTDFAKSYEESNTDFNSVFISLQLISALLVSDISIVGLSVLDIMRKVLAVQLRAKENRYIVQQCRTTIKDLDTKIYYSEQTSDMLYELVVKLKTTEDVKERDIIVNDIKILVDNIRQPVISVDLLTELVPFMKGAVIQLLNNTEDLISGGSTLSRLFQMVRDLDAKDLQSKVMAILFEKYRGTIMLSGLNYFQTNIKEPEYTYYLYHFNAAKVLNSNNYYKETQDKLNNNELFTKDDLLKYYQSTANSKVGDKGVQILMSYENQLSNTDLLNDHSRPLSPTILQSNSNNIARANGIHENSNGFGPFGPFTSSRIASDDARSWKAMRPVIPKVSDLKKVMNNGNGKSKLENSFKGSQSVKSRVTNITFLLSELKSSAAGDESGIIDPDEEEIEGLDKMEIARSFSTRSKQRPSVELPSTHRSSFVPATLDEDDEFRDANEDIENHSTRGKLFSSV</sequence>